<evidence type="ECO:0000313" key="3">
    <source>
        <dbReference type="Proteomes" id="UP000244224"/>
    </source>
</evidence>
<accession>A0A2T6B8F9</accession>
<feature type="region of interest" description="Disordered" evidence="1">
    <location>
        <begin position="91"/>
        <end position="120"/>
    </location>
</feature>
<dbReference type="OrthoDB" id="7473595at2"/>
<dbReference type="EMBL" id="QBKP01000002">
    <property type="protein sequence ID" value="PTX52359.1"/>
    <property type="molecule type" value="Genomic_DNA"/>
</dbReference>
<organism evidence="2 3">
    <name type="scientific">Gemmobacter caeni</name>
    <dbReference type="NCBI Taxonomy" id="589035"/>
    <lineage>
        <taxon>Bacteria</taxon>
        <taxon>Pseudomonadati</taxon>
        <taxon>Pseudomonadota</taxon>
        <taxon>Alphaproteobacteria</taxon>
        <taxon>Rhodobacterales</taxon>
        <taxon>Paracoccaceae</taxon>
        <taxon>Gemmobacter</taxon>
    </lineage>
</organism>
<proteinExistence type="predicted"/>
<evidence type="ECO:0000313" key="2">
    <source>
        <dbReference type="EMBL" id="PTX52359.1"/>
    </source>
</evidence>
<gene>
    <name evidence="2" type="ORF">C8N34_102138</name>
</gene>
<sequence length="120" mass="13450">MNTAEDRLGYQVDQRTRFKVRVEIFEELSETPSVNWIRGCRTLEEAQRGYVALREETGYGASQVGFGHVFDEAGQLIAHISYNGRLWAPSGEGGMSPWRPGGKDPPSERVQKNVVNVPQV</sequence>
<protein>
    <submittedName>
        <fullName evidence="2">Uncharacterized protein</fullName>
    </submittedName>
</protein>
<dbReference type="Proteomes" id="UP000244224">
    <property type="component" value="Unassembled WGS sequence"/>
</dbReference>
<feature type="compositionally biased region" description="Basic and acidic residues" evidence="1">
    <location>
        <begin position="101"/>
        <end position="111"/>
    </location>
</feature>
<reference evidence="2 3" key="1">
    <citation type="submission" date="2018-04" db="EMBL/GenBank/DDBJ databases">
        <title>Genomic Encyclopedia of Archaeal and Bacterial Type Strains, Phase II (KMG-II): from individual species to whole genera.</title>
        <authorList>
            <person name="Goeker M."/>
        </authorList>
    </citation>
    <scope>NUCLEOTIDE SEQUENCE [LARGE SCALE GENOMIC DNA]</scope>
    <source>
        <strain evidence="2 3">DSM 21823</strain>
    </source>
</reference>
<evidence type="ECO:0000256" key="1">
    <source>
        <dbReference type="SAM" id="MobiDB-lite"/>
    </source>
</evidence>
<keyword evidence="3" id="KW-1185">Reference proteome</keyword>
<dbReference type="RefSeq" id="WP_108127735.1">
    <property type="nucleotide sequence ID" value="NZ_QBKP01000002.1"/>
</dbReference>
<dbReference type="AlphaFoldDB" id="A0A2T6B8F9"/>
<comment type="caution">
    <text evidence="2">The sequence shown here is derived from an EMBL/GenBank/DDBJ whole genome shotgun (WGS) entry which is preliminary data.</text>
</comment>
<name>A0A2T6B8F9_9RHOB</name>